<dbReference type="EC" id="2.7.1.71" evidence="20"/>
<dbReference type="PROSITE" id="PS01128">
    <property type="entry name" value="SHIKIMATE_KINASE"/>
    <property type="match status" value="1"/>
</dbReference>
<evidence type="ECO:0000256" key="20">
    <source>
        <dbReference type="HAMAP-Rule" id="MF_00109"/>
    </source>
</evidence>
<comment type="pathway">
    <text evidence="4 21">Metabolic intermediate biosynthesis; chorismate biosynthesis; chorismate from D-erythrose 4-phosphate and phosphoenolpyruvate: step 2/7.</text>
</comment>
<dbReference type="Pfam" id="PF01202">
    <property type="entry name" value="SKI"/>
    <property type="match status" value="1"/>
</dbReference>
<feature type="binding site" evidence="21">
    <location>
        <position position="390"/>
    </location>
    <ligand>
        <name>NAD(+)</name>
        <dbReference type="ChEBI" id="CHEBI:57540"/>
    </ligand>
</feature>
<keyword evidence="20" id="KW-0460">Magnesium</keyword>
<evidence type="ECO:0000256" key="9">
    <source>
        <dbReference type="ARBA" id="ARBA00022679"/>
    </source>
</evidence>
<keyword evidence="8 21" id="KW-0028">Amino-acid biosynthesis</keyword>
<evidence type="ECO:0000256" key="17">
    <source>
        <dbReference type="ARBA" id="ARBA00023268"/>
    </source>
</evidence>
<dbReference type="CDD" id="cd00464">
    <property type="entry name" value="SK"/>
    <property type="match status" value="1"/>
</dbReference>
<evidence type="ECO:0000259" key="22">
    <source>
        <dbReference type="SMART" id="SM00382"/>
    </source>
</evidence>
<feature type="binding site" evidence="21">
    <location>
        <position position="486"/>
    </location>
    <ligand>
        <name>Zn(2+)</name>
        <dbReference type="ChEBI" id="CHEBI:29105"/>
    </ligand>
</feature>
<dbReference type="GO" id="GO:0003856">
    <property type="term" value="F:3-dehydroquinate synthase activity"/>
    <property type="evidence" value="ECO:0007669"/>
    <property type="project" value="UniProtKB-UniRule"/>
</dbReference>
<feature type="binding site" evidence="21">
    <location>
        <begin position="344"/>
        <end position="348"/>
    </location>
    <ligand>
        <name>NAD(+)</name>
        <dbReference type="ChEBI" id="CHEBI:57540"/>
    </ligand>
</feature>
<evidence type="ECO:0000256" key="11">
    <source>
        <dbReference type="ARBA" id="ARBA00022741"/>
    </source>
</evidence>
<comment type="pathway">
    <text evidence="5 20">Metabolic intermediate biosynthesis; chorismate biosynthesis; chorismate from D-erythrose 4-phosphate and phosphoenolpyruvate: step 5/7.</text>
</comment>
<evidence type="ECO:0000256" key="7">
    <source>
        <dbReference type="ARBA" id="ARBA00022490"/>
    </source>
</evidence>
<comment type="cofactor">
    <cofactor evidence="21">
        <name>Co(2+)</name>
        <dbReference type="ChEBI" id="CHEBI:48828"/>
    </cofactor>
    <cofactor evidence="21">
        <name>Zn(2+)</name>
        <dbReference type="ChEBI" id="CHEBI:29105"/>
    </cofactor>
    <text evidence="21">Binds 1 divalent metal cation per subunit. Can use either Co(2+) or Zn(2+).</text>
</comment>
<keyword evidence="10 21" id="KW-0479">Metal-binding</keyword>
<keyword evidence="13 20" id="KW-0067">ATP-binding</keyword>
<dbReference type="PANTHER" id="PTHR43622">
    <property type="entry name" value="3-DEHYDROQUINATE SYNTHASE"/>
    <property type="match status" value="1"/>
</dbReference>
<dbReference type="InterPro" id="IPR050071">
    <property type="entry name" value="Dehydroquinate_synthase"/>
</dbReference>
<keyword evidence="7 21" id="KW-0963">Cytoplasm</keyword>
<dbReference type="InterPro" id="IPR023000">
    <property type="entry name" value="Shikimate_kinase_CS"/>
</dbReference>
<keyword evidence="17" id="KW-0511">Multifunctional enzyme</keyword>
<evidence type="ECO:0000256" key="1">
    <source>
        <dbReference type="ARBA" id="ARBA00001393"/>
    </source>
</evidence>
<feature type="binding site" evidence="21">
    <location>
        <begin position="310"/>
        <end position="315"/>
    </location>
    <ligand>
        <name>NAD(+)</name>
        <dbReference type="ChEBI" id="CHEBI:57540"/>
    </ligand>
</feature>
<keyword evidence="11 21" id="KW-0547">Nucleotide-binding</keyword>
<dbReference type="SMART" id="SM00382">
    <property type="entry name" value="AAA"/>
    <property type="match status" value="1"/>
</dbReference>
<evidence type="ECO:0000256" key="19">
    <source>
        <dbReference type="ARBA" id="ARBA00048567"/>
    </source>
</evidence>
<evidence type="ECO:0000256" key="12">
    <source>
        <dbReference type="ARBA" id="ARBA00022777"/>
    </source>
</evidence>
<dbReference type="InterPro" id="IPR000623">
    <property type="entry name" value="Shikimate_kinase/TSH1"/>
</dbReference>
<dbReference type="EC" id="4.2.3.4" evidence="21"/>
<evidence type="ECO:0000256" key="21">
    <source>
        <dbReference type="HAMAP-Rule" id="MF_00110"/>
    </source>
</evidence>
<feature type="binding site" evidence="21">
    <location>
        <begin position="368"/>
        <end position="369"/>
    </location>
    <ligand>
        <name>NAD(+)</name>
        <dbReference type="ChEBI" id="CHEBI:57540"/>
    </ligand>
</feature>
<dbReference type="InterPro" id="IPR003593">
    <property type="entry name" value="AAA+_ATPase"/>
</dbReference>
<dbReference type="NCBIfam" id="TIGR01357">
    <property type="entry name" value="aroB"/>
    <property type="match status" value="1"/>
</dbReference>
<name>A0A225SNW3_9BURK</name>
<feature type="domain" description="AAA+ ATPase" evidence="22">
    <location>
        <begin position="1"/>
        <end position="155"/>
    </location>
</feature>
<evidence type="ECO:0000256" key="8">
    <source>
        <dbReference type="ARBA" id="ARBA00022605"/>
    </source>
</evidence>
<evidence type="ECO:0000256" key="15">
    <source>
        <dbReference type="ARBA" id="ARBA00023141"/>
    </source>
</evidence>
<keyword evidence="18 21" id="KW-0170">Cobalt</keyword>
<comment type="caution">
    <text evidence="23">The sequence shown here is derived from an EMBL/GenBank/DDBJ whole genome shotgun (WGS) entry which is preliminary data.</text>
</comment>
<comment type="caution">
    <text evidence="20">Lacks conserved residue(s) required for the propagation of feature annotation.</text>
</comment>
<feature type="binding site" evidence="21">
    <location>
        <position position="423"/>
    </location>
    <ligand>
        <name>Zn(2+)</name>
        <dbReference type="ChEBI" id="CHEBI:29105"/>
    </ligand>
</feature>
<keyword evidence="21" id="KW-0862">Zinc</keyword>
<comment type="function">
    <text evidence="3 21">Catalyzes the conversion of 3-deoxy-D-arabino-heptulosonate 7-phosphate (DAHP) to dehydroquinate (DHQ).</text>
</comment>
<dbReference type="NCBIfam" id="NF003456">
    <property type="entry name" value="PRK05057.1"/>
    <property type="match status" value="1"/>
</dbReference>
<evidence type="ECO:0000256" key="16">
    <source>
        <dbReference type="ARBA" id="ARBA00023239"/>
    </source>
</evidence>
<dbReference type="CDD" id="cd08195">
    <property type="entry name" value="DHQS"/>
    <property type="match status" value="1"/>
</dbReference>
<dbReference type="HAMAP" id="MF_00110">
    <property type="entry name" value="DHQ_synthase"/>
    <property type="match status" value="1"/>
</dbReference>
<dbReference type="GO" id="GO:0008652">
    <property type="term" value="P:amino acid biosynthetic process"/>
    <property type="evidence" value="ECO:0007669"/>
    <property type="project" value="UniProtKB-KW"/>
</dbReference>
<evidence type="ECO:0000256" key="18">
    <source>
        <dbReference type="ARBA" id="ARBA00023285"/>
    </source>
</evidence>
<evidence type="ECO:0000256" key="6">
    <source>
        <dbReference type="ARBA" id="ARBA00005412"/>
    </source>
</evidence>
<dbReference type="HAMAP" id="MF_00109">
    <property type="entry name" value="Shikimate_kinase"/>
    <property type="match status" value="1"/>
</dbReference>
<dbReference type="InterPro" id="IPR056179">
    <property type="entry name" value="DHQS_C"/>
</dbReference>
<feature type="binding site" evidence="21">
    <location>
        <position position="381"/>
    </location>
    <ligand>
        <name>NAD(+)</name>
        <dbReference type="ChEBI" id="CHEBI:57540"/>
    </ligand>
</feature>
<gene>
    <name evidence="21" type="primary">aroB</name>
    <name evidence="20" type="synonym">aroK</name>
    <name evidence="23" type="ORF">CEJ45_19775</name>
</gene>
<evidence type="ECO:0000256" key="10">
    <source>
        <dbReference type="ARBA" id="ARBA00022723"/>
    </source>
</evidence>
<evidence type="ECO:0000256" key="3">
    <source>
        <dbReference type="ARBA" id="ARBA00003485"/>
    </source>
</evidence>
<feature type="binding site" evidence="21">
    <location>
        <begin position="408"/>
        <end position="411"/>
    </location>
    <ligand>
        <name>NAD(+)</name>
        <dbReference type="ChEBI" id="CHEBI:57540"/>
    </ligand>
</feature>
<evidence type="ECO:0000256" key="4">
    <source>
        <dbReference type="ARBA" id="ARBA00004661"/>
    </source>
</evidence>
<dbReference type="GO" id="GO:0000287">
    <property type="term" value="F:magnesium ion binding"/>
    <property type="evidence" value="ECO:0007669"/>
    <property type="project" value="UniProtKB-UniRule"/>
</dbReference>
<feature type="binding site" evidence="20">
    <location>
        <position position="118"/>
    </location>
    <ligand>
        <name>ATP</name>
        <dbReference type="ChEBI" id="CHEBI:30616"/>
    </ligand>
</feature>
<keyword evidence="12 20" id="KW-0418">Kinase</keyword>
<feature type="binding site" evidence="20">
    <location>
        <begin position="12"/>
        <end position="17"/>
    </location>
    <ligand>
        <name>ATP</name>
        <dbReference type="ChEBI" id="CHEBI:30616"/>
    </ligand>
</feature>
<comment type="catalytic activity">
    <reaction evidence="19 20">
        <text>shikimate + ATP = 3-phosphoshikimate + ADP + H(+)</text>
        <dbReference type="Rhea" id="RHEA:13121"/>
        <dbReference type="ChEBI" id="CHEBI:15378"/>
        <dbReference type="ChEBI" id="CHEBI:30616"/>
        <dbReference type="ChEBI" id="CHEBI:36208"/>
        <dbReference type="ChEBI" id="CHEBI:145989"/>
        <dbReference type="ChEBI" id="CHEBI:456216"/>
        <dbReference type="EC" id="2.7.1.71"/>
    </reaction>
</comment>
<keyword evidence="16 21" id="KW-0456">Lyase</keyword>
<dbReference type="Gene3D" id="3.40.50.300">
    <property type="entry name" value="P-loop containing nucleotide triphosphate hydrolases"/>
    <property type="match status" value="1"/>
</dbReference>
<keyword evidence="9 20" id="KW-0808">Transferase</keyword>
<dbReference type="InterPro" id="IPR031322">
    <property type="entry name" value="Shikimate/glucono_kinase"/>
</dbReference>
<evidence type="ECO:0000256" key="13">
    <source>
        <dbReference type="ARBA" id="ARBA00022840"/>
    </source>
</evidence>
<dbReference type="GO" id="GO:0005737">
    <property type="term" value="C:cytoplasm"/>
    <property type="evidence" value="ECO:0007669"/>
    <property type="project" value="UniProtKB-SubCell"/>
</dbReference>
<protein>
    <recommendedName>
        <fullName evidence="20 21">Multifunctional fusion protein</fullName>
    </recommendedName>
    <domain>
        <recommendedName>
            <fullName evidence="20">Shikimate kinase</fullName>
            <shortName evidence="20">SK</shortName>
            <ecNumber evidence="20">2.7.1.71</ecNumber>
        </recommendedName>
    </domain>
    <domain>
        <recommendedName>
            <fullName evidence="21">3-dehydroquinate synthase</fullName>
            <shortName evidence="21">DHQS</shortName>
            <ecNumber evidence="21">4.2.3.4</ecNumber>
        </recommendedName>
    </domain>
</protein>
<dbReference type="AlphaFoldDB" id="A0A225SNW3"/>
<comment type="cofactor">
    <cofactor evidence="20">
        <name>Mg(2+)</name>
        <dbReference type="ChEBI" id="CHEBI:18420"/>
    </cofactor>
    <text evidence="20">Binds 1 Mg(2+) ion per subunit.</text>
</comment>
<dbReference type="Proteomes" id="UP000214747">
    <property type="component" value="Unassembled WGS sequence"/>
</dbReference>
<comment type="cofactor">
    <cofactor evidence="2 21">
        <name>NAD(+)</name>
        <dbReference type="ChEBI" id="CHEBI:57540"/>
    </cofactor>
</comment>
<comment type="subcellular location">
    <subcellularLocation>
        <location evidence="21">Cytoplasm</location>
    </subcellularLocation>
</comment>
<proteinExistence type="inferred from homology"/>
<dbReference type="GO" id="GO:0005524">
    <property type="term" value="F:ATP binding"/>
    <property type="evidence" value="ECO:0007669"/>
    <property type="project" value="UniProtKB-UniRule"/>
</dbReference>
<dbReference type="SUPFAM" id="SSF56796">
    <property type="entry name" value="Dehydroquinate synthase-like"/>
    <property type="match status" value="1"/>
</dbReference>
<evidence type="ECO:0000256" key="14">
    <source>
        <dbReference type="ARBA" id="ARBA00023027"/>
    </source>
</evidence>
<dbReference type="PANTHER" id="PTHR43622:SF7">
    <property type="entry name" value="3-DEHYDROQUINATE SYNTHASE, CHLOROPLASTIC"/>
    <property type="match status" value="1"/>
</dbReference>
<dbReference type="Gene3D" id="3.40.50.1970">
    <property type="match status" value="1"/>
</dbReference>
<feature type="binding site" evidence="20">
    <location>
        <position position="137"/>
    </location>
    <ligand>
        <name>substrate</name>
    </ligand>
</feature>
<dbReference type="GO" id="GO:0009073">
    <property type="term" value="P:aromatic amino acid family biosynthetic process"/>
    <property type="evidence" value="ECO:0007669"/>
    <property type="project" value="UniProtKB-KW"/>
</dbReference>
<dbReference type="RefSeq" id="WP_088756793.1">
    <property type="nucleotide sequence ID" value="NZ_NJGV01000023.1"/>
</dbReference>
<comment type="similarity">
    <text evidence="20">Belongs to the shikimate kinase family.</text>
</comment>
<feature type="binding site" evidence="21">
    <location>
        <position position="503"/>
    </location>
    <ligand>
        <name>Zn(2+)</name>
        <dbReference type="ChEBI" id="CHEBI:29105"/>
    </ligand>
</feature>
<dbReference type="Pfam" id="PF24621">
    <property type="entry name" value="DHQS_C"/>
    <property type="match status" value="1"/>
</dbReference>
<dbReference type="FunFam" id="3.40.50.1970:FF:000001">
    <property type="entry name" value="3-dehydroquinate synthase"/>
    <property type="match status" value="1"/>
</dbReference>
<comment type="subunit">
    <text evidence="20">Monomer.</text>
</comment>
<evidence type="ECO:0000313" key="23">
    <source>
        <dbReference type="EMBL" id="OWY32705.1"/>
    </source>
</evidence>
<feature type="binding site" evidence="20">
    <location>
        <position position="34"/>
    </location>
    <ligand>
        <name>substrate</name>
    </ligand>
</feature>
<evidence type="ECO:0000313" key="24">
    <source>
        <dbReference type="Proteomes" id="UP000214747"/>
    </source>
</evidence>
<dbReference type="UniPathway" id="UPA00053">
    <property type="reaction ID" value="UER00085"/>
</dbReference>
<dbReference type="Gene3D" id="1.20.1090.10">
    <property type="entry name" value="Dehydroquinate synthase-like - alpha domain"/>
    <property type="match status" value="1"/>
</dbReference>
<dbReference type="InterPro" id="IPR016037">
    <property type="entry name" value="DHQ_synth_AroB"/>
</dbReference>
<evidence type="ECO:0000256" key="2">
    <source>
        <dbReference type="ARBA" id="ARBA00001911"/>
    </source>
</evidence>
<sequence length="599" mass="64766">MTGSIFLVGLMGAGKTTIGRALAKKLNKRFVDSDHEIEARTGATIPVIFEIEGEENFRRREAEVIRELAAQPDIVLATGGGAVLRAENRENLKKGGTVVYLRASINQILQRTGRDKNRPLLQTADPRRKLEELSRQRDPLYREVADFVVETNRPNVQFLVQTIISHLELSPKEGAWRPEPEADETVVFETSSAVLTQGADGSTTLSRSHSTQIFHGAASAEPTLRSMNPNTAPAATTIASLTLNVDLGERSYPIHIGRGLLDDATLLPQYVKGKRVAIVTNDKVGPLYLDKVAQALRAAGKQVTEIVLPDGEEEKNWASLMKIFDRLLADKCDRKTTLIALGGGVIGDLTGFAAASYMRGVPFVQVPTTLLSQVDSSVGGKTGINHPLGKNMIGAFYQPQAVIADTATLHTLPPRELAAGIAEVIKHGAIIDAPFFDWIETNMARLVSKDDAALAYAIQRSCEIKAEVVRQDEREGGLRAILNFGHTFGHAIENGLGYGQWLHGEAVGCGMVMAADLSQRLGYIDAATRDRIRAVTAAAGLPTVAPNLGTERWLDLMEVDKKNEGGAIKFILIKPLGSPLITNAPQELLLQTLAACTGE</sequence>
<keyword evidence="24" id="KW-1185">Reference proteome</keyword>
<keyword evidence="14 21" id="KW-0520">NAD</keyword>
<comment type="function">
    <text evidence="20">Catalyzes the specific phosphorylation of the 3-hydroxyl group of shikimic acid using ATP as a cosubstrate.</text>
</comment>
<dbReference type="Pfam" id="PF01761">
    <property type="entry name" value="DHQ_synthase"/>
    <property type="match status" value="1"/>
</dbReference>
<dbReference type="PRINTS" id="PR01100">
    <property type="entry name" value="SHIKIMTKNASE"/>
</dbReference>
<keyword evidence="15 21" id="KW-0057">Aromatic amino acid biosynthesis</keyword>
<dbReference type="GO" id="GO:0004765">
    <property type="term" value="F:shikimate kinase activity"/>
    <property type="evidence" value="ECO:0007669"/>
    <property type="project" value="UniProtKB-UniRule"/>
</dbReference>
<evidence type="ECO:0000256" key="5">
    <source>
        <dbReference type="ARBA" id="ARBA00004842"/>
    </source>
</evidence>
<dbReference type="InterPro" id="IPR027417">
    <property type="entry name" value="P-loop_NTPase"/>
</dbReference>
<accession>A0A225SNW3</accession>
<reference evidence="23 24" key="1">
    <citation type="journal article" date="2010" name="Int. J. Syst. Evol. Microbiol.">
        <title>Reclassification of Herbaspirillum putei as a later heterotypic synonym of Herbaspirillum huttiense, with the description of H. huttiense subsp. huttiense subsp. nov. and H. huttiense subsp. putei subsp. nov., comb. nov., and description of Herbaspirillum aquaticum sp. nov.</title>
        <authorList>
            <person name="Dobritsa A.P."/>
            <person name="Reddy M.C."/>
            <person name="Samadpour M."/>
        </authorList>
    </citation>
    <scope>NUCLEOTIDE SEQUENCE [LARGE SCALE GENOMIC DNA]</scope>
    <source>
        <strain evidence="23 24">IEH 4430</strain>
    </source>
</reference>
<feature type="binding site" evidence="20">
    <location>
        <position position="16"/>
    </location>
    <ligand>
        <name>Mg(2+)</name>
        <dbReference type="ChEBI" id="CHEBI:18420"/>
    </ligand>
</feature>
<comment type="similarity">
    <text evidence="6 21">Belongs to the sugar phosphate cyclases superfamily. Dehydroquinate synthase family.</text>
</comment>
<feature type="binding site" evidence="20">
    <location>
        <position position="80"/>
    </location>
    <ligand>
        <name>substrate</name>
    </ligand>
</feature>
<feature type="binding site" evidence="20">
    <location>
        <position position="58"/>
    </location>
    <ligand>
        <name>substrate</name>
    </ligand>
</feature>
<dbReference type="InterPro" id="IPR030960">
    <property type="entry name" value="DHQS/DOIS_N"/>
</dbReference>
<dbReference type="EMBL" id="NJGV01000023">
    <property type="protein sequence ID" value="OWY32705.1"/>
    <property type="molecule type" value="Genomic_DNA"/>
</dbReference>
<dbReference type="SUPFAM" id="SSF52540">
    <property type="entry name" value="P-loop containing nucleoside triphosphate hydrolases"/>
    <property type="match status" value="1"/>
</dbReference>
<comment type="catalytic activity">
    <reaction evidence="1 21">
        <text>7-phospho-2-dehydro-3-deoxy-D-arabino-heptonate = 3-dehydroquinate + phosphate</text>
        <dbReference type="Rhea" id="RHEA:21968"/>
        <dbReference type="ChEBI" id="CHEBI:32364"/>
        <dbReference type="ChEBI" id="CHEBI:43474"/>
        <dbReference type="ChEBI" id="CHEBI:58394"/>
        <dbReference type="EC" id="4.2.3.4"/>
    </reaction>
</comment>
<organism evidence="23 24">
    <name type="scientific">Herbaspirillum aquaticum</name>
    <dbReference type="NCBI Taxonomy" id="568783"/>
    <lineage>
        <taxon>Bacteria</taxon>
        <taxon>Pseudomonadati</taxon>
        <taxon>Pseudomonadota</taxon>
        <taxon>Betaproteobacteria</taxon>
        <taxon>Burkholderiales</taxon>
        <taxon>Oxalobacteraceae</taxon>
        <taxon>Herbaspirillum</taxon>
    </lineage>
</organism>
<dbReference type="GO" id="GO:0009423">
    <property type="term" value="P:chorismate biosynthetic process"/>
    <property type="evidence" value="ECO:0007669"/>
    <property type="project" value="UniProtKB-UniRule"/>
</dbReference>